<keyword evidence="6 7" id="KW-0186">Copper</keyword>
<protein>
    <submittedName>
        <fullName evidence="9">Methylamine utilization protein</fullName>
    </submittedName>
</protein>
<dbReference type="InterPro" id="IPR052721">
    <property type="entry name" value="ET_Amicyanin"/>
</dbReference>
<dbReference type="GO" id="GO:0009055">
    <property type="term" value="F:electron transfer activity"/>
    <property type="evidence" value="ECO:0007669"/>
    <property type="project" value="InterPro"/>
</dbReference>
<feature type="binding site" evidence="7">
    <location>
        <position position="98"/>
    </location>
    <ligand>
        <name>Cu cation</name>
        <dbReference type="ChEBI" id="CHEBI:23378"/>
    </ligand>
</feature>
<evidence type="ECO:0000256" key="4">
    <source>
        <dbReference type="ARBA" id="ARBA00022764"/>
    </source>
</evidence>
<dbReference type="EMBL" id="QFZK01000003">
    <property type="protein sequence ID" value="RFO97805.1"/>
    <property type="molecule type" value="Genomic_DNA"/>
</dbReference>
<reference evidence="9 10" key="1">
    <citation type="submission" date="2018-05" db="EMBL/GenBank/DDBJ databases">
        <title>Rhodoferax soyangensis sp.nov., isolated from an oligotrophic freshwater lake.</title>
        <authorList>
            <person name="Park M."/>
        </authorList>
    </citation>
    <scope>NUCLEOTIDE SEQUENCE [LARGE SCALE GENOMIC DNA]</scope>
    <source>
        <strain evidence="9 10">IMCC26218</strain>
    </source>
</reference>
<comment type="cofactor">
    <cofactor evidence="7">
        <name>Cu cation</name>
        <dbReference type="ChEBI" id="CHEBI:23378"/>
    </cofactor>
    <text evidence="7">Binds 1 copper ion per subunit.</text>
</comment>
<keyword evidence="10" id="KW-1185">Reference proteome</keyword>
<keyword evidence="3 7" id="KW-0479">Metal-binding</keyword>
<dbReference type="InterPro" id="IPR008972">
    <property type="entry name" value="Cupredoxin"/>
</dbReference>
<evidence type="ECO:0000256" key="1">
    <source>
        <dbReference type="ARBA" id="ARBA00004418"/>
    </source>
</evidence>
<feature type="domain" description="Blue (type 1) copper" evidence="8">
    <location>
        <begin position="27"/>
        <end position="107"/>
    </location>
</feature>
<feature type="binding site" evidence="7">
    <location>
        <position position="103"/>
    </location>
    <ligand>
        <name>Cu cation</name>
        <dbReference type="ChEBI" id="CHEBI:23378"/>
    </ligand>
</feature>
<evidence type="ECO:0000256" key="6">
    <source>
        <dbReference type="ARBA" id="ARBA00023008"/>
    </source>
</evidence>
<dbReference type="OrthoDB" id="9757546at2"/>
<evidence type="ECO:0000256" key="3">
    <source>
        <dbReference type="ARBA" id="ARBA00022723"/>
    </source>
</evidence>
<evidence type="ECO:0000313" key="10">
    <source>
        <dbReference type="Proteomes" id="UP000260665"/>
    </source>
</evidence>
<dbReference type="Gene3D" id="2.60.40.420">
    <property type="entry name" value="Cupredoxins - blue copper proteins"/>
    <property type="match status" value="1"/>
</dbReference>
<gene>
    <name evidence="9" type="ORF">DIC66_07295</name>
</gene>
<dbReference type="RefSeq" id="WP_117175550.1">
    <property type="nucleotide sequence ID" value="NZ_QFZK01000003.1"/>
</dbReference>
<evidence type="ECO:0000259" key="8">
    <source>
        <dbReference type="Pfam" id="PF00127"/>
    </source>
</evidence>
<proteinExistence type="predicted"/>
<sequence length="109" mass="12216">MQPLVRTSTLVYALLWAICADTHATELLIDQKDKQFSKKSVKIKVGDVVEFRNSDPFAHNIFSLSDAKSFDLGSYPQGQSKKVSFDKPGRVEVECSIHPGMQMVVEVEK</sequence>
<evidence type="ECO:0000256" key="5">
    <source>
        <dbReference type="ARBA" id="ARBA00022982"/>
    </source>
</evidence>
<keyword evidence="5" id="KW-0249">Electron transport</keyword>
<dbReference type="PRINTS" id="PR00155">
    <property type="entry name" value="AMICYANIN"/>
</dbReference>
<name>A0A3E1REK3_9BURK</name>
<evidence type="ECO:0000313" key="9">
    <source>
        <dbReference type="EMBL" id="RFO97805.1"/>
    </source>
</evidence>
<dbReference type="AlphaFoldDB" id="A0A3E1REK3"/>
<feature type="binding site" evidence="7">
    <location>
        <position position="59"/>
    </location>
    <ligand>
        <name>Cu cation</name>
        <dbReference type="ChEBI" id="CHEBI:23378"/>
    </ligand>
</feature>
<dbReference type="InterPro" id="IPR002386">
    <property type="entry name" value="Amicyanin/Pseudoazurin"/>
</dbReference>
<dbReference type="SUPFAM" id="SSF49503">
    <property type="entry name" value="Cupredoxins"/>
    <property type="match status" value="1"/>
</dbReference>
<dbReference type="GO" id="GO:0005507">
    <property type="term" value="F:copper ion binding"/>
    <property type="evidence" value="ECO:0007669"/>
    <property type="project" value="InterPro"/>
</dbReference>
<comment type="caution">
    <text evidence="9">The sequence shown here is derived from an EMBL/GenBank/DDBJ whole genome shotgun (WGS) entry which is preliminary data.</text>
</comment>
<dbReference type="PANTHER" id="PTHR36507:SF1">
    <property type="entry name" value="BLL1555 PROTEIN"/>
    <property type="match status" value="1"/>
</dbReference>
<keyword evidence="4" id="KW-0574">Periplasm</keyword>
<evidence type="ECO:0000256" key="7">
    <source>
        <dbReference type="PIRSR" id="PIRSR602386-1"/>
    </source>
</evidence>
<accession>A0A3E1REK3</accession>
<dbReference type="InterPro" id="IPR000923">
    <property type="entry name" value="BlueCu_1"/>
</dbReference>
<dbReference type="GO" id="GO:0042597">
    <property type="term" value="C:periplasmic space"/>
    <property type="evidence" value="ECO:0007669"/>
    <property type="project" value="UniProtKB-SubCell"/>
</dbReference>
<dbReference type="Proteomes" id="UP000260665">
    <property type="component" value="Unassembled WGS sequence"/>
</dbReference>
<evidence type="ECO:0000256" key="2">
    <source>
        <dbReference type="ARBA" id="ARBA00022448"/>
    </source>
</evidence>
<comment type="subcellular location">
    <subcellularLocation>
        <location evidence="1">Periplasm</location>
    </subcellularLocation>
</comment>
<feature type="binding site" evidence="7">
    <location>
        <position position="95"/>
    </location>
    <ligand>
        <name>Cu cation</name>
        <dbReference type="ChEBI" id="CHEBI:23378"/>
    </ligand>
</feature>
<organism evidence="9 10">
    <name type="scientific">Rhodoferax lacus</name>
    <dbReference type="NCBI Taxonomy" id="2184758"/>
    <lineage>
        <taxon>Bacteria</taxon>
        <taxon>Pseudomonadati</taxon>
        <taxon>Pseudomonadota</taxon>
        <taxon>Betaproteobacteria</taxon>
        <taxon>Burkholderiales</taxon>
        <taxon>Comamonadaceae</taxon>
        <taxon>Rhodoferax</taxon>
    </lineage>
</organism>
<dbReference type="PANTHER" id="PTHR36507">
    <property type="entry name" value="BLL1555 PROTEIN"/>
    <property type="match status" value="1"/>
</dbReference>
<keyword evidence="2" id="KW-0813">Transport</keyword>
<dbReference type="Pfam" id="PF00127">
    <property type="entry name" value="Copper-bind"/>
    <property type="match status" value="1"/>
</dbReference>